<reference evidence="12" key="1">
    <citation type="journal article" date="2023" name="Science">
        <title>Genome structures resolve the early diversification of teleost fishes.</title>
        <authorList>
            <person name="Parey E."/>
            <person name="Louis A."/>
            <person name="Montfort J."/>
            <person name="Bouchez O."/>
            <person name="Roques C."/>
            <person name="Iampietro C."/>
            <person name="Lluch J."/>
            <person name="Castinel A."/>
            <person name="Donnadieu C."/>
            <person name="Desvignes T."/>
            <person name="Floi Bucao C."/>
            <person name="Jouanno E."/>
            <person name="Wen M."/>
            <person name="Mejri S."/>
            <person name="Dirks R."/>
            <person name="Jansen H."/>
            <person name="Henkel C."/>
            <person name="Chen W.J."/>
            <person name="Zahm M."/>
            <person name="Cabau C."/>
            <person name="Klopp C."/>
            <person name="Thompson A.W."/>
            <person name="Robinson-Rechavi M."/>
            <person name="Braasch I."/>
            <person name="Lecointre G."/>
            <person name="Bobe J."/>
            <person name="Postlethwait J.H."/>
            <person name="Berthelot C."/>
            <person name="Roest Crollius H."/>
            <person name="Guiguen Y."/>
        </authorList>
    </citation>
    <scope>NUCLEOTIDE SEQUENCE</scope>
    <source>
        <strain evidence="12">NC1722</strain>
    </source>
</reference>
<dbReference type="GO" id="GO:0008270">
    <property type="term" value="F:zinc ion binding"/>
    <property type="evidence" value="ECO:0007669"/>
    <property type="project" value="UniProtKB-KW"/>
</dbReference>
<feature type="transmembrane region" description="Helical" evidence="10">
    <location>
        <begin position="194"/>
        <end position="213"/>
    </location>
</feature>
<keyword evidence="13" id="KW-1185">Reference proteome</keyword>
<evidence type="ECO:0000256" key="9">
    <source>
        <dbReference type="SAM" id="MobiDB-lite"/>
    </source>
</evidence>
<dbReference type="Gene3D" id="3.30.40.10">
    <property type="entry name" value="Zinc/RING finger domain, C3HC4 (zinc finger)"/>
    <property type="match status" value="1"/>
</dbReference>
<feature type="transmembrane region" description="Helical" evidence="10">
    <location>
        <begin position="218"/>
        <end position="237"/>
    </location>
</feature>
<accession>A0AAD7TEF1</accession>
<dbReference type="SUPFAM" id="SSF57850">
    <property type="entry name" value="RING/U-box"/>
    <property type="match status" value="1"/>
</dbReference>
<evidence type="ECO:0000256" key="1">
    <source>
        <dbReference type="ARBA" id="ARBA00011482"/>
    </source>
</evidence>
<dbReference type="Proteomes" id="UP001221898">
    <property type="component" value="Unassembled WGS sequence"/>
</dbReference>
<dbReference type="AlphaFoldDB" id="A0AAD7TEF1"/>
<evidence type="ECO:0000256" key="7">
    <source>
        <dbReference type="ARBA" id="ARBA00031239"/>
    </source>
</evidence>
<proteinExistence type="predicted"/>
<protein>
    <recommendedName>
        <fullName evidence="2">E3 ubiquitin-protein ligase RNF182</fullName>
    </recommendedName>
    <alternativeName>
        <fullName evidence="7">RING finger protein 182</fullName>
    </alternativeName>
    <alternativeName>
        <fullName evidence="6">RING-type E3 ubiquitin transferase RNF182</fullName>
    </alternativeName>
</protein>
<keyword evidence="5" id="KW-0862">Zinc</keyword>
<comment type="subunit">
    <text evidence="1">Interacts with ATP6V0C.</text>
</comment>
<dbReference type="PROSITE" id="PS00518">
    <property type="entry name" value="ZF_RING_1"/>
    <property type="match status" value="1"/>
</dbReference>
<keyword evidence="10" id="KW-0472">Membrane</keyword>
<dbReference type="InterPro" id="IPR001841">
    <property type="entry name" value="Znf_RING"/>
</dbReference>
<name>A0AAD7TEF1_9TELE</name>
<evidence type="ECO:0000256" key="6">
    <source>
        <dbReference type="ARBA" id="ARBA00030086"/>
    </source>
</evidence>
<evidence type="ECO:0000256" key="2">
    <source>
        <dbReference type="ARBA" id="ARBA00014050"/>
    </source>
</evidence>
<dbReference type="GO" id="GO:0004842">
    <property type="term" value="F:ubiquitin-protein transferase activity"/>
    <property type="evidence" value="ECO:0007669"/>
    <property type="project" value="TreeGrafter"/>
</dbReference>
<dbReference type="GO" id="GO:0005737">
    <property type="term" value="C:cytoplasm"/>
    <property type="evidence" value="ECO:0007669"/>
    <property type="project" value="TreeGrafter"/>
</dbReference>
<keyword evidence="4 8" id="KW-0863">Zinc-finger</keyword>
<keyword evidence="3" id="KW-0479">Metal-binding</keyword>
<evidence type="ECO:0000256" key="10">
    <source>
        <dbReference type="SAM" id="Phobius"/>
    </source>
</evidence>
<comment type="caution">
    <text evidence="12">The sequence shown here is derived from an EMBL/GenBank/DDBJ whole genome shotgun (WGS) entry which is preliminary data.</text>
</comment>
<evidence type="ECO:0000256" key="8">
    <source>
        <dbReference type="PROSITE-ProRule" id="PRU00175"/>
    </source>
</evidence>
<evidence type="ECO:0000256" key="4">
    <source>
        <dbReference type="ARBA" id="ARBA00022771"/>
    </source>
</evidence>
<sequence length="260" mass="28917">MIEQASEDALSNGGVCAEELECKICYHVYNLGARRPKVLECCHRMCAKCLSKMAGLAELTPHSVVCPFCRYPTSLRRELVGGLPDDSNIVMALALRGRNRRKLNCSSAELLLSPESLTPVTSHSSSSSSAASSSSSVHGSSDCLVFTVMEAQDLLDHHNSSQTPGRYSPTPIPERWTVWRLFPKLCWFLARMPVWFLGLLYVTSIPLGIYLLIMRRTILGVFLVSLIPVSLLTYKIYDVCFNFCREYCCCNPLSTIIVPP</sequence>
<dbReference type="InterPro" id="IPR017907">
    <property type="entry name" value="Znf_RING_CS"/>
</dbReference>
<evidence type="ECO:0000256" key="3">
    <source>
        <dbReference type="ARBA" id="ARBA00022723"/>
    </source>
</evidence>
<evidence type="ECO:0000256" key="5">
    <source>
        <dbReference type="ARBA" id="ARBA00022833"/>
    </source>
</evidence>
<feature type="domain" description="RING-type" evidence="11">
    <location>
        <begin position="22"/>
        <end position="70"/>
    </location>
</feature>
<dbReference type="InterPro" id="IPR013083">
    <property type="entry name" value="Znf_RING/FYVE/PHD"/>
</dbReference>
<dbReference type="PANTHER" id="PTHR46675:SF2">
    <property type="entry name" value="E3 UBIQUITIN-PROTEIN LIGASE RNF182"/>
    <property type="match status" value="1"/>
</dbReference>
<dbReference type="EMBL" id="JAINUG010000001">
    <property type="protein sequence ID" value="KAJ8418656.1"/>
    <property type="molecule type" value="Genomic_DNA"/>
</dbReference>
<evidence type="ECO:0000313" key="12">
    <source>
        <dbReference type="EMBL" id="KAJ8418656.1"/>
    </source>
</evidence>
<keyword evidence="10" id="KW-0812">Transmembrane</keyword>
<gene>
    <name evidence="12" type="ORF">AAFF_G00001550</name>
</gene>
<keyword evidence="10" id="KW-1133">Transmembrane helix</keyword>
<organism evidence="12 13">
    <name type="scientific">Aldrovandia affinis</name>
    <dbReference type="NCBI Taxonomy" id="143900"/>
    <lineage>
        <taxon>Eukaryota</taxon>
        <taxon>Metazoa</taxon>
        <taxon>Chordata</taxon>
        <taxon>Craniata</taxon>
        <taxon>Vertebrata</taxon>
        <taxon>Euteleostomi</taxon>
        <taxon>Actinopterygii</taxon>
        <taxon>Neopterygii</taxon>
        <taxon>Teleostei</taxon>
        <taxon>Notacanthiformes</taxon>
        <taxon>Halosauridae</taxon>
        <taxon>Aldrovandia</taxon>
    </lineage>
</organism>
<dbReference type="SMART" id="SM00184">
    <property type="entry name" value="RING"/>
    <property type="match status" value="1"/>
</dbReference>
<feature type="region of interest" description="Disordered" evidence="9">
    <location>
        <begin position="117"/>
        <end position="137"/>
    </location>
</feature>
<dbReference type="InterPro" id="IPR042285">
    <property type="entry name" value="RNF182"/>
</dbReference>
<evidence type="ECO:0000259" key="11">
    <source>
        <dbReference type="PROSITE" id="PS50089"/>
    </source>
</evidence>
<evidence type="ECO:0000313" key="13">
    <source>
        <dbReference type="Proteomes" id="UP001221898"/>
    </source>
</evidence>
<dbReference type="GO" id="GO:0016567">
    <property type="term" value="P:protein ubiquitination"/>
    <property type="evidence" value="ECO:0007669"/>
    <property type="project" value="TreeGrafter"/>
</dbReference>
<dbReference type="PROSITE" id="PS50089">
    <property type="entry name" value="ZF_RING_2"/>
    <property type="match status" value="1"/>
</dbReference>
<dbReference type="PANTHER" id="PTHR46675">
    <property type="entry name" value="E3 UBIQUITIN-PROTEIN LIGASE RNF182"/>
    <property type="match status" value="1"/>
</dbReference>